<dbReference type="PANTHER" id="PTHR43281:SF24">
    <property type="entry name" value="OS07G0580900 PROTEIN"/>
    <property type="match status" value="1"/>
</dbReference>
<dbReference type="SUPFAM" id="SSF48576">
    <property type="entry name" value="Terpenoid synthases"/>
    <property type="match status" value="1"/>
</dbReference>
<dbReference type="SFLD" id="SFLDG01017">
    <property type="entry name" value="Polyprenyl_Transferase_Like"/>
    <property type="match status" value="1"/>
</dbReference>
<dbReference type="CDD" id="cd00685">
    <property type="entry name" value="Trans_IPPS_HT"/>
    <property type="match status" value="1"/>
</dbReference>
<organism evidence="12">
    <name type="scientific">Fagus sylvatica</name>
    <name type="common">Beechnut</name>
    <dbReference type="NCBI Taxonomy" id="28930"/>
    <lineage>
        <taxon>Eukaryota</taxon>
        <taxon>Viridiplantae</taxon>
        <taxon>Streptophyta</taxon>
        <taxon>Embryophyta</taxon>
        <taxon>Tracheophyta</taxon>
        <taxon>Spermatophyta</taxon>
        <taxon>Magnoliopsida</taxon>
        <taxon>eudicotyledons</taxon>
        <taxon>Gunneridae</taxon>
        <taxon>Pentapetalae</taxon>
        <taxon>rosids</taxon>
        <taxon>fabids</taxon>
        <taxon>Fagales</taxon>
        <taxon>Fagaceae</taxon>
        <taxon>Fagus</taxon>
    </lineage>
</organism>
<dbReference type="Pfam" id="PF00348">
    <property type="entry name" value="polyprenyl_synt"/>
    <property type="match status" value="1"/>
</dbReference>
<evidence type="ECO:0000313" key="12">
    <source>
        <dbReference type="EMBL" id="SPD27312.1"/>
    </source>
</evidence>
<dbReference type="InterPro" id="IPR008949">
    <property type="entry name" value="Isoprenoid_synthase_dom_sf"/>
</dbReference>
<proteinExistence type="inferred from homology"/>
<name>A0A2N9IR62_FAGSY</name>
<keyword evidence="9" id="KW-0460">Magnesium</keyword>
<dbReference type="GO" id="GO:0046872">
    <property type="term" value="F:metal ion binding"/>
    <property type="evidence" value="ECO:0007669"/>
    <property type="project" value="UniProtKB-KW"/>
</dbReference>
<dbReference type="PROSITE" id="PS00444">
    <property type="entry name" value="POLYPRENYL_SYNTHASE_2"/>
    <property type="match status" value="1"/>
</dbReference>
<evidence type="ECO:0000256" key="2">
    <source>
        <dbReference type="ARBA" id="ARBA00004932"/>
    </source>
</evidence>
<evidence type="ECO:0000256" key="1">
    <source>
        <dbReference type="ARBA" id="ARBA00001946"/>
    </source>
</evidence>
<comment type="pathway">
    <text evidence="3">Isoprenoid biosynthesis; farnesyl diphosphate biosynthesis; farnesyl diphosphate from geranyl diphosphate and isopentenyl diphosphate: step 1/1.</text>
</comment>
<dbReference type="NCBIfam" id="NF045485">
    <property type="entry name" value="FPPsyn"/>
    <property type="match status" value="1"/>
</dbReference>
<evidence type="ECO:0000256" key="9">
    <source>
        <dbReference type="ARBA" id="ARBA00022842"/>
    </source>
</evidence>
<evidence type="ECO:0000256" key="6">
    <source>
        <dbReference type="ARBA" id="ARBA00022679"/>
    </source>
</evidence>
<keyword evidence="8" id="KW-0125">Carotenoid biosynthesis</keyword>
<dbReference type="GO" id="GO:0004311">
    <property type="term" value="F:geranylgeranyl diphosphate synthase activity"/>
    <property type="evidence" value="ECO:0007669"/>
    <property type="project" value="TreeGrafter"/>
</dbReference>
<comment type="similarity">
    <text evidence="5 11">Belongs to the FPP/GGPP synthase family.</text>
</comment>
<dbReference type="AlphaFoldDB" id="A0A2N9IR62"/>
<comment type="pathway">
    <text evidence="2">Isoprenoid biosynthesis; geranyl diphosphate biosynthesis; geranyl diphosphate from dimethylallyl diphosphate and isopentenyl diphosphate: step 1/1.</text>
</comment>
<dbReference type="InterPro" id="IPR033749">
    <property type="entry name" value="Polyprenyl_synt_CS"/>
</dbReference>
<dbReference type="InterPro" id="IPR053378">
    <property type="entry name" value="Prenyl_diphosphate_synthase"/>
</dbReference>
<dbReference type="GO" id="GO:0016117">
    <property type="term" value="P:carotenoid biosynthetic process"/>
    <property type="evidence" value="ECO:0007669"/>
    <property type="project" value="UniProtKB-KW"/>
</dbReference>
<evidence type="ECO:0000256" key="7">
    <source>
        <dbReference type="ARBA" id="ARBA00022723"/>
    </source>
</evidence>
<evidence type="ECO:0000256" key="3">
    <source>
        <dbReference type="ARBA" id="ARBA00005035"/>
    </source>
</evidence>
<reference evidence="12" key="1">
    <citation type="submission" date="2018-02" db="EMBL/GenBank/DDBJ databases">
        <authorList>
            <person name="Cohen D.B."/>
            <person name="Kent A.D."/>
        </authorList>
    </citation>
    <scope>NUCLEOTIDE SEQUENCE</scope>
</reference>
<keyword evidence="7" id="KW-0479">Metal-binding</keyword>
<evidence type="ECO:0000256" key="10">
    <source>
        <dbReference type="ARBA" id="ARBA00023229"/>
    </source>
</evidence>
<keyword evidence="6 11" id="KW-0808">Transferase</keyword>
<dbReference type="InterPro" id="IPR000092">
    <property type="entry name" value="Polyprenyl_synt"/>
</dbReference>
<dbReference type="PANTHER" id="PTHR43281">
    <property type="entry name" value="FARNESYL DIPHOSPHATE SYNTHASE"/>
    <property type="match status" value="1"/>
</dbReference>
<protein>
    <submittedName>
        <fullName evidence="12">Uncharacterized protein</fullName>
    </submittedName>
</protein>
<dbReference type="SFLD" id="SFLDS00005">
    <property type="entry name" value="Isoprenoid_Synthase_Type_I"/>
    <property type="match status" value="1"/>
</dbReference>
<dbReference type="FunFam" id="1.10.600.10:FF:000001">
    <property type="entry name" value="Geranylgeranyl diphosphate synthase"/>
    <property type="match status" value="1"/>
</dbReference>
<evidence type="ECO:0000256" key="4">
    <source>
        <dbReference type="ARBA" id="ARBA00005221"/>
    </source>
</evidence>
<comment type="cofactor">
    <cofactor evidence="1">
        <name>Mg(2+)</name>
        <dbReference type="ChEBI" id="CHEBI:18420"/>
    </cofactor>
</comment>
<dbReference type="Gene3D" id="1.10.600.10">
    <property type="entry name" value="Farnesyl Diphosphate Synthase"/>
    <property type="match status" value="1"/>
</dbReference>
<evidence type="ECO:0000256" key="5">
    <source>
        <dbReference type="ARBA" id="ARBA00006706"/>
    </source>
</evidence>
<accession>A0A2N9IR62</accession>
<keyword evidence="10" id="KW-0414">Isoprene biosynthesis</keyword>
<evidence type="ECO:0000256" key="8">
    <source>
        <dbReference type="ARBA" id="ARBA00022746"/>
    </source>
</evidence>
<sequence>MLVHGFKTSSSSKSPLISPFSTLFDSAETLKQEQQDSNSKPAFSFETFMTQKTKSINQALDAAVSLKEPRSLHEAMRYSLFPGGKRVCSLFCIASCELVGGTESMAMPAACAAEMIHDMSIIQDDLPCMDNADLRRGKPSTHKAFGEAVAILASDALLALAFEHIALHTLDVPPARIVRGIGELAKSIGSQGVIAGQVLDISSQRNSNLNLEQLEYIHLHKTAAMLEGTGVIGAVLGGGSDEEVEKVRTFARYVGWLFQVVDDILDVTKSSQELGKPAGKDFEDDKVTYPRLMGIEKSREFAKKLNKLALDQLSEFDPQKTAPLVALANYIARRQK</sequence>
<dbReference type="GO" id="GO:0005737">
    <property type="term" value="C:cytoplasm"/>
    <property type="evidence" value="ECO:0007669"/>
    <property type="project" value="UniProtKB-ARBA"/>
</dbReference>
<dbReference type="EMBL" id="OIVN01006187">
    <property type="protein sequence ID" value="SPD27312.1"/>
    <property type="molecule type" value="Genomic_DNA"/>
</dbReference>
<dbReference type="PROSITE" id="PS00723">
    <property type="entry name" value="POLYPRENYL_SYNTHASE_1"/>
    <property type="match status" value="1"/>
</dbReference>
<gene>
    <name evidence="12" type="ORF">FSB_LOCUS55194</name>
</gene>
<evidence type="ECO:0000256" key="11">
    <source>
        <dbReference type="RuleBase" id="RU004466"/>
    </source>
</evidence>
<comment type="pathway">
    <text evidence="4">Isoprenoid biosynthesis; geranylgeranyl diphosphate biosynthesis; geranylgeranyl diphosphate from farnesyl diphosphate and isopentenyl diphosphate: step 1/1.</text>
</comment>